<dbReference type="InterPro" id="IPR021871">
    <property type="entry name" value="DUF3482"/>
</dbReference>
<accession>A0AAE3KBH6</accession>
<dbReference type="SUPFAM" id="SSF52540">
    <property type="entry name" value="P-loop containing nucleoside triphosphate hydrolases"/>
    <property type="match status" value="1"/>
</dbReference>
<dbReference type="CDD" id="cd00882">
    <property type="entry name" value="Ras_like_GTPase"/>
    <property type="match status" value="1"/>
</dbReference>
<dbReference type="Pfam" id="PF01926">
    <property type="entry name" value="MMR_HSR1"/>
    <property type="match status" value="1"/>
</dbReference>
<dbReference type="GO" id="GO:0030488">
    <property type="term" value="P:tRNA methylation"/>
    <property type="evidence" value="ECO:0007669"/>
    <property type="project" value="TreeGrafter"/>
</dbReference>
<dbReference type="InterPro" id="IPR006073">
    <property type="entry name" value="GTP-bd"/>
</dbReference>
<dbReference type="GO" id="GO:0005829">
    <property type="term" value="C:cytosol"/>
    <property type="evidence" value="ECO:0007669"/>
    <property type="project" value="TreeGrafter"/>
</dbReference>
<gene>
    <name evidence="2" type="ORF">J2T57_000692</name>
</gene>
<sequence>MSDNPHPIHLLVAGHTNVGKTSLLRTLGRSTGFGDVSPSPSTTRQIVPIELIRTETLTLTAYDSPGLENAGRLLEQLDDQTKNSRDQSQAIRDLLATPSAREDFEQECRVLAQALKSNACLAVLDAREPVLEKYLDELLLLARCGRPLLPVLNFTVSQESLEQEWRERLATIGQHVVIAFDAVVYSMESERRLYRGLATVLPDAESSLETLIQQRESDSDWRLEAATHALSEGLIEIAACQELAPANQPRALASAVDRLTRYVEVRERRMTKEILEAFNYAPDILGNALHPDYTDTGRWSLPPFSREAARYYGIRATGPIGAGAVVGSTLDIATGGTLLGAGTATGALAGGLISAHRALLRAGRKLLRQQETVAPNDTVLNLIATRNLQLITSLQSRGHASTKLLNLPQPGKWTALGDSLPTPLRRAREMPAWSDYQSTAETLTNQNKQPSSGIAVAMQSARLASRDQAREHAIARLKEHLLDTMESQAGAGSTAGR</sequence>
<dbReference type="InterPro" id="IPR027417">
    <property type="entry name" value="P-loop_NTPase"/>
</dbReference>
<dbReference type="PANTHER" id="PTHR42714">
    <property type="entry name" value="TRNA MODIFICATION GTPASE GTPBP3"/>
    <property type="match status" value="1"/>
</dbReference>
<evidence type="ECO:0000259" key="1">
    <source>
        <dbReference type="Pfam" id="PF01926"/>
    </source>
</evidence>
<reference evidence="2" key="1">
    <citation type="submission" date="2022-03" db="EMBL/GenBank/DDBJ databases">
        <title>Genomic Encyclopedia of Type Strains, Phase III (KMG-III): the genomes of soil and plant-associated and newly described type strains.</title>
        <authorList>
            <person name="Whitman W."/>
        </authorList>
    </citation>
    <scope>NUCLEOTIDE SEQUENCE</scope>
    <source>
        <strain evidence="2">ANL 6-2</strain>
    </source>
</reference>
<dbReference type="EMBL" id="JALJXV010000002">
    <property type="protein sequence ID" value="MCP1673593.1"/>
    <property type="molecule type" value="Genomic_DNA"/>
</dbReference>
<dbReference type="GO" id="GO:0002098">
    <property type="term" value="P:tRNA wobble uridine modification"/>
    <property type="evidence" value="ECO:0007669"/>
    <property type="project" value="TreeGrafter"/>
</dbReference>
<dbReference type="PANTHER" id="PTHR42714:SF7">
    <property type="entry name" value="G DOMAIN-CONTAINING PROTEIN"/>
    <property type="match status" value="1"/>
</dbReference>
<dbReference type="Pfam" id="PF11981">
    <property type="entry name" value="DUF3482"/>
    <property type="match status" value="1"/>
</dbReference>
<dbReference type="GO" id="GO:0005525">
    <property type="term" value="F:GTP binding"/>
    <property type="evidence" value="ECO:0007669"/>
    <property type="project" value="InterPro"/>
</dbReference>
<dbReference type="AlphaFoldDB" id="A0AAE3KBH6"/>
<dbReference type="Proteomes" id="UP001205843">
    <property type="component" value="Unassembled WGS sequence"/>
</dbReference>
<evidence type="ECO:0000313" key="2">
    <source>
        <dbReference type="EMBL" id="MCP1673593.1"/>
    </source>
</evidence>
<protein>
    <recommendedName>
        <fullName evidence="1">G domain-containing protein</fullName>
    </recommendedName>
</protein>
<comment type="caution">
    <text evidence="2">The sequence shown here is derived from an EMBL/GenBank/DDBJ whole genome shotgun (WGS) entry which is preliminary data.</text>
</comment>
<feature type="domain" description="G" evidence="1">
    <location>
        <begin position="11"/>
        <end position="109"/>
    </location>
</feature>
<dbReference type="RefSeq" id="WP_253474270.1">
    <property type="nucleotide sequence ID" value="NZ_JALJXV010000002.1"/>
</dbReference>
<proteinExistence type="predicted"/>
<evidence type="ECO:0000313" key="3">
    <source>
        <dbReference type="Proteomes" id="UP001205843"/>
    </source>
</evidence>
<dbReference type="Gene3D" id="3.40.50.300">
    <property type="entry name" value="P-loop containing nucleotide triphosphate hydrolases"/>
    <property type="match status" value="1"/>
</dbReference>
<keyword evidence="3" id="KW-1185">Reference proteome</keyword>
<name>A0AAE3KBH6_9GAMM</name>
<organism evidence="2 3">
    <name type="scientific">Natronocella acetinitrilica</name>
    <dbReference type="NCBI Taxonomy" id="414046"/>
    <lineage>
        <taxon>Bacteria</taxon>
        <taxon>Pseudomonadati</taxon>
        <taxon>Pseudomonadota</taxon>
        <taxon>Gammaproteobacteria</taxon>
        <taxon>Chromatiales</taxon>
        <taxon>Ectothiorhodospiraceae</taxon>
        <taxon>Natronocella</taxon>
    </lineage>
</organism>